<name>A0ABP6PL16_9ACTN</name>
<gene>
    <name evidence="2" type="ORF">GCM10010531_40440</name>
</gene>
<evidence type="ECO:0000313" key="2">
    <source>
        <dbReference type="EMBL" id="GAA3182126.1"/>
    </source>
</evidence>
<feature type="compositionally biased region" description="Basic and acidic residues" evidence="1">
    <location>
        <begin position="1"/>
        <end position="11"/>
    </location>
</feature>
<evidence type="ECO:0000256" key="1">
    <source>
        <dbReference type="SAM" id="MobiDB-lite"/>
    </source>
</evidence>
<feature type="region of interest" description="Disordered" evidence="1">
    <location>
        <begin position="1"/>
        <end position="35"/>
    </location>
</feature>
<sequence>MTAPAARHDDRHDDDDPDGGHHPHRAGLRAVTAPGDDDLATAPVWWARLAHRDSVPVEHSLVAVGSARFPDGSAVDLTAVDPRGRRPAGWLVDVRYRATDGQITGLEVAADPGMPLWFAEIAHATSDVPSASLVVFRGDAFPAGTLVTPREVCARGLAMTDNVGELRWWTRSGLIETVTVADELAGRGVDRMLTALAGGIAKLRNWPPLVRELTMHPVVEDRMRRR</sequence>
<evidence type="ECO:0000313" key="3">
    <source>
        <dbReference type="Proteomes" id="UP001499924"/>
    </source>
</evidence>
<dbReference type="RefSeq" id="WP_344690871.1">
    <property type="nucleotide sequence ID" value="NZ_BAAAVV010000015.1"/>
</dbReference>
<comment type="caution">
    <text evidence="2">The sequence shown here is derived from an EMBL/GenBank/DDBJ whole genome shotgun (WGS) entry which is preliminary data.</text>
</comment>
<keyword evidence="3" id="KW-1185">Reference proteome</keyword>
<dbReference type="Proteomes" id="UP001499924">
    <property type="component" value="Unassembled WGS sequence"/>
</dbReference>
<proteinExistence type="predicted"/>
<dbReference type="EMBL" id="BAAAVV010000015">
    <property type="protein sequence ID" value="GAA3182126.1"/>
    <property type="molecule type" value="Genomic_DNA"/>
</dbReference>
<accession>A0ABP6PL16</accession>
<reference evidence="3" key="1">
    <citation type="journal article" date="2019" name="Int. J. Syst. Evol. Microbiol.">
        <title>The Global Catalogue of Microorganisms (GCM) 10K type strain sequencing project: providing services to taxonomists for standard genome sequencing and annotation.</title>
        <authorList>
            <consortium name="The Broad Institute Genomics Platform"/>
            <consortium name="The Broad Institute Genome Sequencing Center for Infectious Disease"/>
            <person name="Wu L."/>
            <person name="Ma J."/>
        </authorList>
    </citation>
    <scope>NUCLEOTIDE SEQUENCE [LARGE SCALE GENOMIC DNA]</scope>
    <source>
        <strain evidence="3">JCM 15614</strain>
    </source>
</reference>
<organism evidence="2 3">
    <name type="scientific">Blastococcus jejuensis</name>
    <dbReference type="NCBI Taxonomy" id="351224"/>
    <lineage>
        <taxon>Bacteria</taxon>
        <taxon>Bacillati</taxon>
        <taxon>Actinomycetota</taxon>
        <taxon>Actinomycetes</taxon>
        <taxon>Geodermatophilales</taxon>
        <taxon>Geodermatophilaceae</taxon>
        <taxon>Blastococcus</taxon>
    </lineage>
</organism>
<protein>
    <submittedName>
        <fullName evidence="2">Uncharacterized protein</fullName>
    </submittedName>
</protein>